<feature type="transmembrane region" description="Helical" evidence="1">
    <location>
        <begin position="20"/>
        <end position="41"/>
    </location>
</feature>
<organism evidence="2 3">
    <name type="scientific">Heracleum sosnowskyi</name>
    <dbReference type="NCBI Taxonomy" id="360622"/>
    <lineage>
        <taxon>Eukaryota</taxon>
        <taxon>Viridiplantae</taxon>
        <taxon>Streptophyta</taxon>
        <taxon>Embryophyta</taxon>
        <taxon>Tracheophyta</taxon>
        <taxon>Spermatophyta</taxon>
        <taxon>Magnoliopsida</taxon>
        <taxon>eudicotyledons</taxon>
        <taxon>Gunneridae</taxon>
        <taxon>Pentapetalae</taxon>
        <taxon>asterids</taxon>
        <taxon>campanulids</taxon>
        <taxon>Apiales</taxon>
        <taxon>Apiaceae</taxon>
        <taxon>Apioideae</taxon>
        <taxon>apioid superclade</taxon>
        <taxon>Tordylieae</taxon>
        <taxon>Tordyliinae</taxon>
        <taxon>Heracleum</taxon>
    </lineage>
</organism>
<evidence type="ECO:0000313" key="2">
    <source>
        <dbReference type="EMBL" id="KAK1352734.1"/>
    </source>
</evidence>
<dbReference type="EMBL" id="JAUIZM010000015">
    <property type="protein sequence ID" value="KAK1352734.1"/>
    <property type="molecule type" value="Genomic_DNA"/>
</dbReference>
<dbReference type="Proteomes" id="UP001237642">
    <property type="component" value="Unassembled WGS sequence"/>
</dbReference>
<proteinExistence type="predicted"/>
<name>A0AAD8GQP7_9APIA</name>
<reference evidence="2" key="1">
    <citation type="submission" date="2023-02" db="EMBL/GenBank/DDBJ databases">
        <title>Genome of toxic invasive species Heracleum sosnowskyi carries increased number of genes despite the absence of recent whole-genome duplications.</title>
        <authorList>
            <person name="Schelkunov M."/>
            <person name="Shtratnikova V."/>
            <person name="Makarenko M."/>
            <person name="Klepikova A."/>
            <person name="Omelchenko D."/>
            <person name="Novikova G."/>
            <person name="Obukhova E."/>
            <person name="Bogdanov V."/>
            <person name="Penin A."/>
            <person name="Logacheva M."/>
        </authorList>
    </citation>
    <scope>NUCLEOTIDE SEQUENCE</scope>
    <source>
        <strain evidence="2">Hsosn_3</strain>
        <tissue evidence="2">Leaf</tissue>
    </source>
</reference>
<gene>
    <name evidence="2" type="ORF">POM88_053165</name>
</gene>
<protein>
    <submittedName>
        <fullName evidence="2">Uncharacterized protein</fullName>
    </submittedName>
</protein>
<keyword evidence="1" id="KW-1133">Transmembrane helix</keyword>
<reference evidence="2" key="2">
    <citation type="submission" date="2023-05" db="EMBL/GenBank/DDBJ databases">
        <authorList>
            <person name="Schelkunov M.I."/>
        </authorList>
    </citation>
    <scope>NUCLEOTIDE SEQUENCE</scope>
    <source>
        <strain evidence="2">Hsosn_3</strain>
        <tissue evidence="2">Leaf</tissue>
    </source>
</reference>
<keyword evidence="1" id="KW-0472">Membrane</keyword>
<keyword evidence="1" id="KW-0812">Transmembrane</keyword>
<accession>A0AAD8GQP7</accession>
<comment type="caution">
    <text evidence="2">The sequence shown here is derived from an EMBL/GenBank/DDBJ whole genome shotgun (WGS) entry which is preliminary data.</text>
</comment>
<dbReference type="AlphaFoldDB" id="A0AAD8GQP7"/>
<evidence type="ECO:0000313" key="3">
    <source>
        <dbReference type="Proteomes" id="UP001237642"/>
    </source>
</evidence>
<keyword evidence="3" id="KW-1185">Reference proteome</keyword>
<evidence type="ECO:0000256" key="1">
    <source>
        <dbReference type="SAM" id="Phobius"/>
    </source>
</evidence>
<sequence length="151" mass="17798">MFTFKHLQTCAYAKFKVFSLFLIDCLLLAGKFNFAILYSLVSSFQLSAMKRYYQAMLQNDIPPGQSENVNYVSEASVQNCQQIREEVDVDKLPIDPAKRKSIYDSHVNDREKIRRFYLQKGPCQPKIEFPRRIFGEKKRRFVVTWKRSVVI</sequence>